<protein>
    <submittedName>
        <fullName evidence="1">Competence protein ComFB</fullName>
    </submittedName>
</protein>
<evidence type="ECO:0000313" key="1">
    <source>
        <dbReference type="EMBL" id="PKQ27907.1"/>
    </source>
</evidence>
<sequence>MELINYMESVVTSYVDEIIACDTGFCGCSRCRMDIIAIALNDVKPKYVVAPKGMAYARIGELQAQFRADTIVAVTRAMKMVKAHPRHES</sequence>
<dbReference type="Proteomes" id="UP000233654">
    <property type="component" value="Unassembled WGS sequence"/>
</dbReference>
<evidence type="ECO:0000313" key="2">
    <source>
        <dbReference type="Proteomes" id="UP000233654"/>
    </source>
</evidence>
<proteinExistence type="predicted"/>
<dbReference type="Pfam" id="PF10719">
    <property type="entry name" value="ComFB"/>
    <property type="match status" value="1"/>
</dbReference>
<reference evidence="1 2" key="1">
    <citation type="journal article" date="2017" name="ISME J.">
        <title>Potential for microbial H2 and metal transformations associated with novel bacteria and archaea in deep terrestrial subsurface sediments.</title>
        <authorList>
            <person name="Hernsdorf A.W."/>
            <person name="Amano Y."/>
            <person name="Miyakawa K."/>
            <person name="Ise K."/>
            <person name="Suzuki Y."/>
            <person name="Anantharaman K."/>
            <person name="Probst A."/>
            <person name="Burstein D."/>
            <person name="Thomas B.C."/>
            <person name="Banfield J.F."/>
        </authorList>
    </citation>
    <scope>NUCLEOTIDE SEQUENCE [LARGE SCALE GENOMIC DNA]</scope>
    <source>
        <strain evidence="1">HGW-Actinobacteria-3</strain>
    </source>
</reference>
<dbReference type="InterPro" id="IPR019657">
    <property type="entry name" value="ComFB"/>
</dbReference>
<name>A0A2N3G5B2_9ACTN</name>
<organism evidence="1 2">
    <name type="scientific">Candidatus Anoxymicrobium japonicum</name>
    <dbReference type="NCBI Taxonomy" id="2013648"/>
    <lineage>
        <taxon>Bacteria</taxon>
        <taxon>Bacillati</taxon>
        <taxon>Actinomycetota</taxon>
        <taxon>Candidatus Geothermincolia</taxon>
        <taxon>Candidatus Geothermincolales</taxon>
        <taxon>Candidatus Anoxymicrobiaceae</taxon>
        <taxon>Candidatus Anoxymicrobium</taxon>
    </lineage>
</organism>
<accession>A0A2N3G5B2</accession>
<dbReference type="AlphaFoldDB" id="A0A2N3G5B2"/>
<dbReference type="EMBL" id="PHEX01000044">
    <property type="protein sequence ID" value="PKQ27907.1"/>
    <property type="molecule type" value="Genomic_DNA"/>
</dbReference>
<gene>
    <name evidence="1" type="ORF">CVT63_05490</name>
</gene>
<comment type="caution">
    <text evidence="1">The sequence shown here is derived from an EMBL/GenBank/DDBJ whole genome shotgun (WGS) entry which is preliminary data.</text>
</comment>